<evidence type="ECO:0000256" key="3">
    <source>
        <dbReference type="ARBA" id="ARBA00022989"/>
    </source>
</evidence>
<keyword evidence="6" id="KW-0675">Receptor</keyword>
<keyword evidence="10" id="KW-0732">Signal</keyword>
<dbReference type="STRING" id="246404.A0A507FD12"/>
<keyword evidence="7" id="KW-0325">Glycoprotein</keyword>
<evidence type="ECO:0000256" key="4">
    <source>
        <dbReference type="ARBA" id="ARBA00023040"/>
    </source>
</evidence>
<dbReference type="InterPro" id="IPR002455">
    <property type="entry name" value="GPCR3_GABA-B"/>
</dbReference>
<dbReference type="AlphaFoldDB" id="A0A507FD12"/>
<accession>A0A507FD12</accession>
<evidence type="ECO:0000256" key="8">
    <source>
        <dbReference type="ARBA" id="ARBA00023224"/>
    </source>
</evidence>
<evidence type="ECO:0000256" key="10">
    <source>
        <dbReference type="SAM" id="SignalP"/>
    </source>
</evidence>
<feature type="transmembrane region" description="Helical" evidence="9">
    <location>
        <begin position="539"/>
        <end position="560"/>
    </location>
</feature>
<sequence>MAIPSIVAALLSAPLASAASPSNHSTISLASVAFYCAIPNITYDGNSSQIVHFNSTFNSKAINFDDLSSFAYIADIVAQVAIREVNNDPSILPNITVRLERFTDCGPYTDGMNINYDGSSSGYASSITATDIVKSGVLGVIGNEFSSAAVGEAEILSNYKIPYCSAASSSPRFSNKNNYPFFWRALASAGIGKHFVRLLETWNVTRVSIIYQKDDDNAYQMYLDLLAALRATSDSAKNSIHILANVAMVTKVDAISIGYAAKEIEASDSRYIIISGQNQFISQVYYGMGKLGMLNPTRVWMAVNMPLPLFDNSGFQDDYYSMLKGFIFIQYMSAATNGPKYDQLLESVKELGGIDFAATLSPNWFFQIATAHINYDCTMLMLLGLDRVLKSSPENSVEMLTSGKLNDKLDFTYFKNLGYRGLVADPLELTINGDLAVPFQAFCMTGVGSNMTMFGQTDVNATTFFYYPDTLPVFYGGSSIPPPDGPHLPRPEQFQFSTESKEGKLMLFFMISGFVVGLTTLVFTCTFRRMKTIVRTSTTVLFATSIGCMSWLAAIVTLYLPAQGRLICVVQIGLQLLGYCLIVGTVTSKMALNYTLVLRGRKIGHNFSTVRFLGVCIGTQFIPELILFLLWAFNSSHEIVSVPFLDADRNNATPTYITICMAPQAHNGVYTTLLIIYNIFLLGTSIIFAVRTLDVEVFTGESTFATMIVTILTFGGSLSTLAVLANGHAAGGSGKGETEVIMVLAHAGCLWGLAMLVLAVVFVPKSAAVYLTWDAKRRVAGGKPASLSVPRRLRISEETNKVVAKANRGLERLVSGQLNRMGAAKGAAAAQKVSSAGTGPTPGSVARTTDYISPEIEFIALGHHPVKVVRPGQMNPPTWYLCHVAILKLNGRNWINLAHSQGVVTCRFTYSPDASNSTSTIQKVTRPESRLVCIVITPPCSKSAGPATLWIELENDNRMDEFVQMFQAAATIAPRENDLLRNLMPVPSE</sequence>
<evidence type="ECO:0000256" key="2">
    <source>
        <dbReference type="ARBA" id="ARBA00022692"/>
    </source>
</evidence>
<keyword evidence="2 9" id="KW-0812">Transmembrane</keyword>
<evidence type="ECO:0000256" key="1">
    <source>
        <dbReference type="ARBA" id="ARBA00004141"/>
    </source>
</evidence>
<evidence type="ECO:0000256" key="6">
    <source>
        <dbReference type="ARBA" id="ARBA00023170"/>
    </source>
</evidence>
<dbReference type="GO" id="GO:0007214">
    <property type="term" value="P:gamma-aminobutyric acid signaling pathway"/>
    <property type="evidence" value="ECO:0007669"/>
    <property type="project" value="TreeGrafter"/>
</dbReference>
<keyword evidence="3 9" id="KW-1133">Transmembrane helix</keyword>
<protein>
    <recommendedName>
        <fullName evidence="11">Receptor ligand binding region domain-containing protein</fullName>
    </recommendedName>
</protein>
<evidence type="ECO:0000259" key="11">
    <source>
        <dbReference type="Pfam" id="PF01094"/>
    </source>
</evidence>
<keyword evidence="8" id="KW-0807">Transducer</keyword>
<feature type="transmembrane region" description="Helical" evidence="9">
    <location>
        <begin position="702"/>
        <end position="725"/>
    </location>
</feature>
<proteinExistence type="predicted"/>
<reference evidence="12 13" key="1">
    <citation type="journal article" date="2019" name="Sci. Rep.">
        <title>Comparative genomics of chytrid fungi reveal insights into the obligate biotrophic and pathogenic lifestyle of Synchytrium endobioticum.</title>
        <authorList>
            <person name="van de Vossenberg B.T.L.H."/>
            <person name="Warris S."/>
            <person name="Nguyen H.D.T."/>
            <person name="van Gent-Pelzer M.P.E."/>
            <person name="Joly D.L."/>
            <person name="van de Geest H.C."/>
            <person name="Bonants P.J.M."/>
            <person name="Smith D.S."/>
            <person name="Levesque C.A."/>
            <person name="van der Lee T.A.J."/>
        </authorList>
    </citation>
    <scope>NUCLEOTIDE SEQUENCE [LARGE SCALE GENOMIC DNA]</scope>
    <source>
        <strain evidence="12 13">CBS 675.73</strain>
    </source>
</reference>
<organism evidence="12 13">
    <name type="scientific">Chytriomyces confervae</name>
    <dbReference type="NCBI Taxonomy" id="246404"/>
    <lineage>
        <taxon>Eukaryota</taxon>
        <taxon>Fungi</taxon>
        <taxon>Fungi incertae sedis</taxon>
        <taxon>Chytridiomycota</taxon>
        <taxon>Chytridiomycota incertae sedis</taxon>
        <taxon>Chytridiomycetes</taxon>
        <taxon>Chytridiales</taxon>
        <taxon>Chytriomycetaceae</taxon>
        <taxon>Chytriomyces</taxon>
    </lineage>
</organism>
<feature type="transmembrane region" description="Helical" evidence="9">
    <location>
        <begin position="669"/>
        <end position="690"/>
    </location>
</feature>
<evidence type="ECO:0000313" key="13">
    <source>
        <dbReference type="Proteomes" id="UP000320333"/>
    </source>
</evidence>
<dbReference type="InterPro" id="IPR001828">
    <property type="entry name" value="ANF_lig-bd_rcpt"/>
</dbReference>
<dbReference type="PANTHER" id="PTHR10519">
    <property type="entry name" value="GABA-B RECEPTOR"/>
    <property type="match status" value="1"/>
</dbReference>
<dbReference type="EMBL" id="QEAP01000144">
    <property type="protein sequence ID" value="TPX74104.1"/>
    <property type="molecule type" value="Genomic_DNA"/>
</dbReference>
<dbReference type="Proteomes" id="UP000320333">
    <property type="component" value="Unassembled WGS sequence"/>
</dbReference>
<feature type="transmembrane region" description="Helical" evidence="9">
    <location>
        <begin position="572"/>
        <end position="592"/>
    </location>
</feature>
<feature type="transmembrane region" description="Helical" evidence="9">
    <location>
        <begin position="612"/>
        <end position="633"/>
    </location>
</feature>
<evidence type="ECO:0000256" key="7">
    <source>
        <dbReference type="ARBA" id="ARBA00023180"/>
    </source>
</evidence>
<evidence type="ECO:0000256" key="5">
    <source>
        <dbReference type="ARBA" id="ARBA00023136"/>
    </source>
</evidence>
<dbReference type="SUPFAM" id="SSF53822">
    <property type="entry name" value="Periplasmic binding protein-like I"/>
    <property type="match status" value="1"/>
</dbReference>
<dbReference type="Gene3D" id="3.40.50.2300">
    <property type="match status" value="2"/>
</dbReference>
<feature type="transmembrane region" description="Helical" evidence="9">
    <location>
        <begin position="505"/>
        <end position="527"/>
    </location>
</feature>
<keyword evidence="13" id="KW-1185">Reference proteome</keyword>
<evidence type="ECO:0000256" key="9">
    <source>
        <dbReference type="SAM" id="Phobius"/>
    </source>
</evidence>
<feature type="transmembrane region" description="Helical" evidence="9">
    <location>
        <begin position="740"/>
        <end position="763"/>
    </location>
</feature>
<feature type="domain" description="Receptor ligand binding region" evidence="11">
    <location>
        <begin position="76"/>
        <end position="437"/>
    </location>
</feature>
<comment type="subcellular location">
    <subcellularLocation>
        <location evidence="1">Membrane</location>
        <topology evidence="1">Multi-pass membrane protein</topology>
    </subcellularLocation>
</comment>
<dbReference type="OrthoDB" id="2148698at2759"/>
<feature type="signal peptide" evidence="10">
    <location>
        <begin position="1"/>
        <end position="18"/>
    </location>
</feature>
<dbReference type="PRINTS" id="PR00248">
    <property type="entry name" value="GPCRMGR"/>
</dbReference>
<dbReference type="GO" id="GO:0038039">
    <property type="term" value="C:G protein-coupled receptor heterodimeric complex"/>
    <property type="evidence" value="ECO:0007669"/>
    <property type="project" value="TreeGrafter"/>
</dbReference>
<feature type="chain" id="PRO_5021322051" description="Receptor ligand binding region domain-containing protein" evidence="10">
    <location>
        <begin position="19"/>
        <end position="989"/>
    </location>
</feature>
<dbReference type="InterPro" id="IPR000337">
    <property type="entry name" value="GPCR_3"/>
</dbReference>
<dbReference type="Pfam" id="PF01094">
    <property type="entry name" value="ANF_receptor"/>
    <property type="match status" value="1"/>
</dbReference>
<gene>
    <name evidence="12" type="ORF">CcCBS67573_g04626</name>
</gene>
<dbReference type="PANTHER" id="PTHR10519:SF74">
    <property type="entry name" value="GAMMA-AMINOBUTYRIC ACID TYPE B RECEPTOR SUBUNIT 2"/>
    <property type="match status" value="1"/>
</dbReference>
<evidence type="ECO:0000313" key="12">
    <source>
        <dbReference type="EMBL" id="TPX74104.1"/>
    </source>
</evidence>
<dbReference type="InterPro" id="IPR028082">
    <property type="entry name" value="Peripla_BP_I"/>
</dbReference>
<keyword evidence="5 9" id="KW-0472">Membrane</keyword>
<name>A0A507FD12_9FUNG</name>
<dbReference type="GO" id="GO:0004965">
    <property type="term" value="F:G protein-coupled GABA receptor activity"/>
    <property type="evidence" value="ECO:0007669"/>
    <property type="project" value="InterPro"/>
</dbReference>
<keyword evidence="4" id="KW-0297">G-protein coupled receptor</keyword>
<comment type="caution">
    <text evidence="12">The sequence shown here is derived from an EMBL/GenBank/DDBJ whole genome shotgun (WGS) entry which is preliminary data.</text>
</comment>